<gene>
    <name evidence="1" type="ORF">E2C01_011220</name>
</gene>
<evidence type="ECO:0000313" key="2">
    <source>
        <dbReference type="Proteomes" id="UP000324222"/>
    </source>
</evidence>
<accession>A0A5B7DAJ1</accession>
<protein>
    <submittedName>
        <fullName evidence="1">Uncharacterized protein</fullName>
    </submittedName>
</protein>
<dbReference type="EMBL" id="VSRR010000671">
    <property type="protein sequence ID" value="MPC18340.1"/>
    <property type="molecule type" value="Genomic_DNA"/>
</dbReference>
<sequence length="64" mass="7041">MVSSIFLILAEYRVGGVDVADALSYELRRPFALIRVLSTRRVGGVAKCRPQNGRIALLPLNIQS</sequence>
<reference evidence="1 2" key="1">
    <citation type="submission" date="2019-05" db="EMBL/GenBank/DDBJ databases">
        <title>Another draft genome of Portunus trituberculatus and its Hox gene families provides insights of decapod evolution.</title>
        <authorList>
            <person name="Jeong J.-H."/>
            <person name="Song I."/>
            <person name="Kim S."/>
            <person name="Choi T."/>
            <person name="Kim D."/>
            <person name="Ryu S."/>
            <person name="Kim W."/>
        </authorList>
    </citation>
    <scope>NUCLEOTIDE SEQUENCE [LARGE SCALE GENOMIC DNA]</scope>
    <source>
        <tissue evidence="1">Muscle</tissue>
    </source>
</reference>
<organism evidence="1 2">
    <name type="scientific">Portunus trituberculatus</name>
    <name type="common">Swimming crab</name>
    <name type="synonym">Neptunus trituberculatus</name>
    <dbReference type="NCBI Taxonomy" id="210409"/>
    <lineage>
        <taxon>Eukaryota</taxon>
        <taxon>Metazoa</taxon>
        <taxon>Ecdysozoa</taxon>
        <taxon>Arthropoda</taxon>
        <taxon>Crustacea</taxon>
        <taxon>Multicrustacea</taxon>
        <taxon>Malacostraca</taxon>
        <taxon>Eumalacostraca</taxon>
        <taxon>Eucarida</taxon>
        <taxon>Decapoda</taxon>
        <taxon>Pleocyemata</taxon>
        <taxon>Brachyura</taxon>
        <taxon>Eubrachyura</taxon>
        <taxon>Portunoidea</taxon>
        <taxon>Portunidae</taxon>
        <taxon>Portuninae</taxon>
        <taxon>Portunus</taxon>
    </lineage>
</organism>
<dbReference type="Proteomes" id="UP000324222">
    <property type="component" value="Unassembled WGS sequence"/>
</dbReference>
<comment type="caution">
    <text evidence="1">The sequence shown here is derived from an EMBL/GenBank/DDBJ whole genome shotgun (WGS) entry which is preliminary data.</text>
</comment>
<evidence type="ECO:0000313" key="1">
    <source>
        <dbReference type="EMBL" id="MPC18340.1"/>
    </source>
</evidence>
<proteinExistence type="predicted"/>
<keyword evidence="2" id="KW-1185">Reference proteome</keyword>
<dbReference type="AlphaFoldDB" id="A0A5B7DAJ1"/>
<name>A0A5B7DAJ1_PORTR</name>